<accession>A0A931LU42</accession>
<dbReference type="EMBL" id="JACOSL010000026">
    <property type="protein sequence ID" value="MBI1756204.1"/>
    <property type="molecule type" value="Genomic_DNA"/>
</dbReference>
<gene>
    <name evidence="1" type="ORF">HYR64_03755</name>
</gene>
<dbReference type="Proteomes" id="UP000727962">
    <property type="component" value="Unassembled WGS sequence"/>
</dbReference>
<evidence type="ECO:0000313" key="2">
    <source>
        <dbReference type="Proteomes" id="UP000727962"/>
    </source>
</evidence>
<name>A0A931LU42_FIMGI</name>
<protein>
    <recommendedName>
        <fullName evidence="3">Phage tail assembly protein</fullName>
    </recommendedName>
</protein>
<proteinExistence type="predicted"/>
<dbReference type="AlphaFoldDB" id="A0A931LU42"/>
<evidence type="ECO:0008006" key="3">
    <source>
        <dbReference type="Google" id="ProtNLM"/>
    </source>
</evidence>
<evidence type="ECO:0000313" key="1">
    <source>
        <dbReference type="EMBL" id="MBI1756204.1"/>
    </source>
</evidence>
<comment type="caution">
    <text evidence="1">The sequence shown here is derived from an EMBL/GenBank/DDBJ whole genome shotgun (WGS) entry which is preliminary data.</text>
</comment>
<organism evidence="1 2">
    <name type="scientific">Fimbriimonas ginsengisoli</name>
    <dbReference type="NCBI Taxonomy" id="1005039"/>
    <lineage>
        <taxon>Bacteria</taxon>
        <taxon>Bacillati</taxon>
        <taxon>Armatimonadota</taxon>
        <taxon>Fimbriimonadia</taxon>
        <taxon>Fimbriimonadales</taxon>
        <taxon>Fimbriimonadaceae</taxon>
        <taxon>Fimbriimonas</taxon>
    </lineage>
</organism>
<sequence>MKLADLSKETLPFEVALPAGVLKGAFRPQAYTPRVEQLVGEAQDGPAPAQALADALSRLLVSWDLEGEDGEPYPTSLEALLEVPVPVLGEVFRAIAQAMVPKPKSAARSGAG</sequence>
<reference evidence="1" key="1">
    <citation type="submission" date="2020-07" db="EMBL/GenBank/DDBJ databases">
        <title>Huge and variable diversity of episymbiotic CPR bacteria and DPANN archaea in groundwater ecosystems.</title>
        <authorList>
            <person name="He C.Y."/>
            <person name="Keren R."/>
            <person name="Whittaker M."/>
            <person name="Farag I.F."/>
            <person name="Doudna J."/>
            <person name="Cate J.H.D."/>
            <person name="Banfield J.F."/>
        </authorList>
    </citation>
    <scope>NUCLEOTIDE SEQUENCE</scope>
    <source>
        <strain evidence="1">NC_groundwater_17_Pr7_B-0.1um_64_12</strain>
    </source>
</reference>